<keyword evidence="2" id="KW-0238">DNA-binding</keyword>
<dbReference type="Gene3D" id="1.20.120.530">
    <property type="entry name" value="GntR ligand-binding domain-like"/>
    <property type="match status" value="1"/>
</dbReference>
<dbReference type="PRINTS" id="PR00035">
    <property type="entry name" value="HTHGNTR"/>
</dbReference>
<keyword evidence="1" id="KW-0805">Transcription regulation</keyword>
<dbReference type="EMBL" id="JAGFOA010000001">
    <property type="protein sequence ID" value="MBO3662380.1"/>
    <property type="molecule type" value="Genomic_DNA"/>
</dbReference>
<evidence type="ECO:0000259" key="4">
    <source>
        <dbReference type="PROSITE" id="PS50949"/>
    </source>
</evidence>
<dbReference type="InterPro" id="IPR000485">
    <property type="entry name" value="AsnC-type_HTH_dom"/>
</dbReference>
<dbReference type="PANTHER" id="PTHR43537:SF24">
    <property type="entry name" value="GLUCONATE OPERON TRANSCRIPTIONAL REPRESSOR"/>
    <property type="match status" value="1"/>
</dbReference>
<dbReference type="SUPFAM" id="SSF48008">
    <property type="entry name" value="GntR ligand-binding domain-like"/>
    <property type="match status" value="1"/>
</dbReference>
<dbReference type="Pfam" id="PF00392">
    <property type="entry name" value="GntR"/>
    <property type="match status" value="1"/>
</dbReference>
<dbReference type="EMBL" id="JAGFOA010000005">
    <property type="protein sequence ID" value="MBO3664372.1"/>
    <property type="molecule type" value="Genomic_DNA"/>
</dbReference>
<dbReference type="RefSeq" id="WP_208500062.1">
    <property type="nucleotide sequence ID" value="NZ_JAGFOA010000001.1"/>
</dbReference>
<dbReference type="Gene3D" id="1.10.10.10">
    <property type="entry name" value="Winged helix-like DNA-binding domain superfamily/Winged helix DNA-binding domain"/>
    <property type="match status" value="1"/>
</dbReference>
<keyword evidence="7" id="KW-1185">Reference proteome</keyword>
<dbReference type="PRINTS" id="PR00033">
    <property type="entry name" value="HTHASNC"/>
</dbReference>
<evidence type="ECO:0000313" key="7">
    <source>
        <dbReference type="Proteomes" id="UP000680132"/>
    </source>
</evidence>
<protein>
    <submittedName>
        <fullName evidence="6">GntR family transcriptional regulator</fullName>
    </submittedName>
</protein>
<name>A0A939QK35_9MICO</name>
<dbReference type="InterPro" id="IPR000524">
    <property type="entry name" value="Tscrpt_reg_HTH_GntR"/>
</dbReference>
<dbReference type="SMART" id="SM00345">
    <property type="entry name" value="HTH_GNTR"/>
    <property type="match status" value="1"/>
</dbReference>
<comment type="caution">
    <text evidence="6">The sequence shown here is derived from an EMBL/GenBank/DDBJ whole genome shotgun (WGS) entry which is preliminary data.</text>
</comment>
<dbReference type="GO" id="GO:0003700">
    <property type="term" value="F:DNA-binding transcription factor activity"/>
    <property type="evidence" value="ECO:0007669"/>
    <property type="project" value="InterPro"/>
</dbReference>
<dbReference type="SUPFAM" id="SSF46785">
    <property type="entry name" value="Winged helix' DNA-binding domain"/>
    <property type="match status" value="1"/>
</dbReference>
<organism evidence="6 7">
    <name type="scientific">Microbacterium stercoris</name>
    <dbReference type="NCBI Taxonomy" id="2820289"/>
    <lineage>
        <taxon>Bacteria</taxon>
        <taxon>Bacillati</taxon>
        <taxon>Actinomycetota</taxon>
        <taxon>Actinomycetes</taxon>
        <taxon>Micrococcales</taxon>
        <taxon>Microbacteriaceae</taxon>
        <taxon>Microbacterium</taxon>
    </lineage>
</organism>
<dbReference type="GO" id="GO:0043565">
    <property type="term" value="F:sequence-specific DNA binding"/>
    <property type="evidence" value="ECO:0007669"/>
    <property type="project" value="InterPro"/>
</dbReference>
<keyword evidence="3" id="KW-0804">Transcription</keyword>
<dbReference type="InterPro" id="IPR036388">
    <property type="entry name" value="WH-like_DNA-bd_sf"/>
</dbReference>
<accession>A0A939QK35</accession>
<dbReference type="PROSITE" id="PS50949">
    <property type="entry name" value="HTH_GNTR"/>
    <property type="match status" value="1"/>
</dbReference>
<dbReference type="Proteomes" id="UP000680132">
    <property type="component" value="Unassembled WGS sequence"/>
</dbReference>
<dbReference type="AlphaFoldDB" id="A0A939QK35"/>
<sequence>MIETLEISATRLSDVVAERIADAIMDGTIPAGSRVRDHELAQQLGVSRMPVREALQRLQRVGLIETAASRYTRVTEVTPELADSTRRFSGHYMVSLVRMAIARIEPNERTKAARSIDDLAYRLEETGDLVAARRDILILLIALASNSFISAMSSDIGIAIQRNLIGTRLPLDTAPELAASFRELRDAFLDGDADRAERIARAQYGIDDE</sequence>
<dbReference type="InterPro" id="IPR008920">
    <property type="entry name" value="TF_FadR/GntR_C"/>
</dbReference>
<dbReference type="PANTHER" id="PTHR43537">
    <property type="entry name" value="TRANSCRIPTIONAL REGULATOR, GNTR FAMILY"/>
    <property type="match status" value="1"/>
</dbReference>
<evidence type="ECO:0000256" key="3">
    <source>
        <dbReference type="ARBA" id="ARBA00023163"/>
    </source>
</evidence>
<proteinExistence type="predicted"/>
<feature type="domain" description="HTH gntR-type" evidence="4">
    <location>
        <begin position="10"/>
        <end position="77"/>
    </location>
</feature>
<evidence type="ECO:0000256" key="1">
    <source>
        <dbReference type="ARBA" id="ARBA00023015"/>
    </source>
</evidence>
<reference evidence="6" key="1">
    <citation type="submission" date="2021-03" db="EMBL/GenBank/DDBJ databases">
        <title>Microbacterium sp. nov., a novel actinobacterium isolated from cow dung.</title>
        <authorList>
            <person name="Zhang L."/>
        </authorList>
    </citation>
    <scope>NUCLEOTIDE SEQUENCE</scope>
    <source>
        <strain evidence="6">NEAU-LLB</strain>
    </source>
</reference>
<evidence type="ECO:0000256" key="2">
    <source>
        <dbReference type="ARBA" id="ARBA00023125"/>
    </source>
</evidence>
<evidence type="ECO:0000313" key="5">
    <source>
        <dbReference type="EMBL" id="MBO3662380.1"/>
    </source>
</evidence>
<dbReference type="CDD" id="cd07377">
    <property type="entry name" value="WHTH_GntR"/>
    <property type="match status" value="1"/>
</dbReference>
<dbReference type="InterPro" id="IPR011711">
    <property type="entry name" value="GntR_C"/>
</dbReference>
<dbReference type="Pfam" id="PF07729">
    <property type="entry name" value="FCD"/>
    <property type="match status" value="1"/>
</dbReference>
<dbReference type="InterPro" id="IPR036390">
    <property type="entry name" value="WH_DNA-bd_sf"/>
</dbReference>
<gene>
    <name evidence="5" type="ORF">J5V96_02525</name>
    <name evidence="6" type="ORF">J5V96_12770</name>
</gene>
<evidence type="ECO:0000313" key="6">
    <source>
        <dbReference type="EMBL" id="MBO3664372.1"/>
    </source>
</evidence>